<organism evidence="1 2">
    <name type="scientific">Holdemania filiformis DSM 12042</name>
    <dbReference type="NCBI Taxonomy" id="545696"/>
    <lineage>
        <taxon>Bacteria</taxon>
        <taxon>Bacillati</taxon>
        <taxon>Bacillota</taxon>
        <taxon>Erysipelotrichia</taxon>
        <taxon>Erysipelotrichales</taxon>
        <taxon>Erysipelotrichaceae</taxon>
        <taxon>Holdemania</taxon>
    </lineage>
</organism>
<comment type="caution">
    <text evidence="1">The sequence shown here is derived from an EMBL/GenBank/DDBJ whole genome shotgun (WGS) entry which is preliminary data.</text>
</comment>
<sequence length="43" mass="4823">MMIVFVLQNSQMRSKKEGSLSFLIAQDVALRLGIKLKSQDNLA</sequence>
<dbReference type="STRING" id="545696.HOLDEFILI_01287"/>
<dbReference type="Proteomes" id="UP000005950">
    <property type="component" value="Unassembled WGS sequence"/>
</dbReference>
<name>B9Y655_9FIRM</name>
<dbReference type="HOGENOM" id="CLU_3234586_0_0_9"/>
<protein>
    <submittedName>
        <fullName evidence="1">Uncharacterized protein</fullName>
    </submittedName>
</protein>
<evidence type="ECO:0000313" key="2">
    <source>
        <dbReference type="Proteomes" id="UP000005950"/>
    </source>
</evidence>
<dbReference type="AlphaFoldDB" id="B9Y655"/>
<gene>
    <name evidence="1" type="ORF">HOLDEFILI_01287</name>
</gene>
<reference evidence="1 2" key="2">
    <citation type="submission" date="2009-02" db="EMBL/GenBank/DDBJ databases">
        <title>Draft genome sequence of Holdemania filiformis DSM 12042.</title>
        <authorList>
            <person name="Sudarsanam P."/>
            <person name="Ley R."/>
            <person name="Guruge J."/>
            <person name="Turnbaugh P.J."/>
            <person name="Mahowald M."/>
            <person name="Liep D."/>
            <person name="Gordon J."/>
        </authorList>
    </citation>
    <scope>NUCLEOTIDE SEQUENCE [LARGE SCALE GENOMIC DNA]</scope>
    <source>
        <strain evidence="1 2">DSM 12042</strain>
    </source>
</reference>
<proteinExistence type="predicted"/>
<evidence type="ECO:0000313" key="1">
    <source>
        <dbReference type="EMBL" id="EEF68551.1"/>
    </source>
</evidence>
<dbReference type="EMBL" id="ACCF01000075">
    <property type="protein sequence ID" value="EEF68551.1"/>
    <property type="molecule type" value="Genomic_DNA"/>
</dbReference>
<accession>B9Y655</accession>
<reference evidence="1 2" key="1">
    <citation type="submission" date="2008-12" db="EMBL/GenBank/DDBJ databases">
        <authorList>
            <person name="Fulton L."/>
            <person name="Clifton S."/>
            <person name="Fulton B."/>
            <person name="Xu J."/>
            <person name="Minx P."/>
            <person name="Pepin K.H."/>
            <person name="Johnson M."/>
            <person name="Bhonagiri V."/>
            <person name="Nash W.E."/>
            <person name="Mardis E.R."/>
            <person name="Wilson R.K."/>
        </authorList>
    </citation>
    <scope>NUCLEOTIDE SEQUENCE [LARGE SCALE GENOMIC DNA]</scope>
    <source>
        <strain evidence="1 2">DSM 12042</strain>
    </source>
</reference>